<dbReference type="GO" id="GO:0016491">
    <property type="term" value="F:oxidoreductase activity"/>
    <property type="evidence" value="ECO:0007669"/>
    <property type="project" value="UniProtKB-KW"/>
</dbReference>
<protein>
    <submittedName>
        <fullName evidence="3">FAD-dependent oxidoreductase</fullName>
    </submittedName>
</protein>
<dbReference type="PANTHER" id="PTHR13847:SF289">
    <property type="entry name" value="GLYCINE OXIDASE"/>
    <property type="match status" value="1"/>
</dbReference>
<dbReference type="AlphaFoldDB" id="A0A6B9FLP5"/>
<dbReference type="SUPFAM" id="SSF51905">
    <property type="entry name" value="FAD/NAD(P)-binding domain"/>
    <property type="match status" value="1"/>
</dbReference>
<organism evidence="3 4">
    <name type="scientific">Methylobacterium mesophilicum SR1.6/6</name>
    <dbReference type="NCBI Taxonomy" id="908290"/>
    <lineage>
        <taxon>Bacteria</taxon>
        <taxon>Pseudomonadati</taxon>
        <taxon>Pseudomonadota</taxon>
        <taxon>Alphaproteobacteria</taxon>
        <taxon>Hyphomicrobiales</taxon>
        <taxon>Methylobacteriaceae</taxon>
        <taxon>Methylobacterium</taxon>
    </lineage>
</organism>
<name>A0A6B9FLP5_9HYPH</name>
<evidence type="ECO:0000259" key="2">
    <source>
        <dbReference type="Pfam" id="PF01266"/>
    </source>
</evidence>
<dbReference type="KEGG" id="mmes:MMSR116_08110"/>
<evidence type="ECO:0000256" key="1">
    <source>
        <dbReference type="ARBA" id="ARBA00023002"/>
    </source>
</evidence>
<feature type="domain" description="FAD dependent oxidoreductase" evidence="2">
    <location>
        <begin position="8"/>
        <end position="396"/>
    </location>
</feature>
<dbReference type="OrthoDB" id="9805337at2"/>
<accession>A0A6B9FLP5</accession>
<dbReference type="EMBL" id="CP043538">
    <property type="protein sequence ID" value="QGY01848.1"/>
    <property type="molecule type" value="Genomic_DNA"/>
</dbReference>
<proteinExistence type="predicted"/>
<gene>
    <name evidence="3" type="ORF">MMSR116_08110</name>
</gene>
<dbReference type="InterPro" id="IPR006076">
    <property type="entry name" value="FAD-dep_OxRdtase"/>
</dbReference>
<reference evidence="3 4" key="1">
    <citation type="journal article" date="2012" name="Genet. Mol. Biol.">
        <title>Analysis of 16S rRNA and mxaF genes revealing insights into Methylobacterium niche-specific plant association.</title>
        <authorList>
            <person name="Dourado M.N."/>
            <person name="Andreote F.D."/>
            <person name="Dini-Andreote F."/>
            <person name="Conti R."/>
            <person name="Araujo J.M."/>
            <person name="Araujo W.L."/>
        </authorList>
    </citation>
    <scope>NUCLEOTIDE SEQUENCE [LARGE SCALE GENOMIC DNA]</scope>
    <source>
        <strain evidence="3 4">SR1.6/6</strain>
    </source>
</reference>
<sequence>MSDKNTAIVLGAGVVGLSTALYLRRAGRDITVIDPLPPGGGASHGNAGMISADTASPIAMPGMLRQVPGWLRDKKGPLVVHPTYLPTALPWLMRWIKEGRIERVLAISDALRALHKDAFACWQDLIGPQAFGELVRRTGQIQVWDGEGESAGARVERQIRERHGIEAQVLGADDLQQMVPGISRAVRRALLVPGNGYTLSPARLVGALAERLRGEGGTIVAERALKLIPREGGGFTVWTNIANRVGADVVVAGGAWSKALLDPIGVRVPLETERGYHAMLPAPSIEPRYTISYKSRGFGVTPMEGGLRAAGTVEFAGLDAPPDETRARILAAHARALFPGLTHGEPQLWLGFRPSLPDTLPVLGPVPQRPGLHLAFGHGHYGMTAGPPSGRLVAALLARRAAPIDPAPYAVGRFAS</sequence>
<dbReference type="GO" id="GO:0005737">
    <property type="term" value="C:cytoplasm"/>
    <property type="evidence" value="ECO:0007669"/>
    <property type="project" value="TreeGrafter"/>
</dbReference>
<evidence type="ECO:0000313" key="3">
    <source>
        <dbReference type="EMBL" id="QGY01848.1"/>
    </source>
</evidence>
<dbReference type="SUPFAM" id="SSF54373">
    <property type="entry name" value="FAD-linked reductases, C-terminal domain"/>
    <property type="match status" value="1"/>
</dbReference>
<dbReference type="Proteomes" id="UP000012488">
    <property type="component" value="Chromosome"/>
</dbReference>
<dbReference type="InterPro" id="IPR036188">
    <property type="entry name" value="FAD/NAD-bd_sf"/>
</dbReference>
<dbReference type="Gene3D" id="3.30.9.10">
    <property type="entry name" value="D-Amino Acid Oxidase, subunit A, domain 2"/>
    <property type="match status" value="1"/>
</dbReference>
<dbReference type="Pfam" id="PF01266">
    <property type="entry name" value="DAO"/>
    <property type="match status" value="1"/>
</dbReference>
<dbReference type="PANTHER" id="PTHR13847">
    <property type="entry name" value="SARCOSINE DEHYDROGENASE-RELATED"/>
    <property type="match status" value="1"/>
</dbReference>
<reference evidence="3 4" key="2">
    <citation type="journal article" date="2013" name="Genome Announc.">
        <title>Draft Genome Sequence of Methylobacterium mesophilicum Strain SR1.6/6, Isolated from Citrus sinensis.</title>
        <authorList>
            <person name="Marinho Almeida D."/>
            <person name="Dini-Andreote F."/>
            <person name="Camargo Neves A.A."/>
            <person name="Juca Ramos R.T."/>
            <person name="Andreote F.D."/>
            <person name="Carneiro A.R."/>
            <person name="Oliveira de Souza Lima A."/>
            <person name="Caracciolo Gomes de Sa P.H."/>
            <person name="Ribeiro Barbosa M.S."/>
            <person name="Araujo W.L."/>
            <person name="Silva A."/>
        </authorList>
    </citation>
    <scope>NUCLEOTIDE SEQUENCE [LARGE SCALE GENOMIC DNA]</scope>
    <source>
        <strain evidence="3 4">SR1.6/6</strain>
    </source>
</reference>
<dbReference type="Gene3D" id="3.50.50.60">
    <property type="entry name" value="FAD/NAD(P)-binding domain"/>
    <property type="match status" value="2"/>
</dbReference>
<keyword evidence="1" id="KW-0560">Oxidoreductase</keyword>
<dbReference type="RefSeq" id="WP_158168609.1">
    <property type="nucleotide sequence ID" value="NZ_CP043538.1"/>
</dbReference>
<evidence type="ECO:0000313" key="4">
    <source>
        <dbReference type="Proteomes" id="UP000012488"/>
    </source>
</evidence>